<dbReference type="InterPro" id="IPR048846">
    <property type="entry name" value="PaaX-like_central"/>
</dbReference>
<dbReference type="Proteomes" id="UP001486888">
    <property type="component" value="Chromosome"/>
</dbReference>
<organism evidence="3 4">
    <name type="scientific">Glutamicibacter ectropisis</name>
    <dbReference type="NCBI Taxonomy" id="3046593"/>
    <lineage>
        <taxon>Bacteria</taxon>
        <taxon>Bacillati</taxon>
        <taxon>Actinomycetota</taxon>
        <taxon>Actinomycetes</taxon>
        <taxon>Micrococcales</taxon>
        <taxon>Micrococcaceae</taxon>
        <taxon>Glutamicibacter</taxon>
    </lineage>
</organism>
<dbReference type="InterPro" id="IPR011965">
    <property type="entry name" value="PaaX_trns_reg"/>
</dbReference>
<evidence type="ECO:0000259" key="2">
    <source>
        <dbReference type="Pfam" id="PF20803"/>
    </source>
</evidence>
<dbReference type="PIRSF" id="PIRSF020623">
    <property type="entry name" value="PaaX"/>
    <property type="match status" value="1"/>
</dbReference>
<dbReference type="Gene3D" id="3.30.70.2650">
    <property type="match status" value="1"/>
</dbReference>
<evidence type="ECO:0000259" key="1">
    <source>
        <dbReference type="Pfam" id="PF08223"/>
    </source>
</evidence>
<dbReference type="AlphaFoldDB" id="A0AAU6WF63"/>
<dbReference type="Pfam" id="PF08223">
    <property type="entry name" value="PaaX_C"/>
    <property type="match status" value="1"/>
</dbReference>
<feature type="domain" description="Transcriptional repressor PaaX-like central Cas2-like" evidence="2">
    <location>
        <begin position="108"/>
        <end position="181"/>
    </location>
</feature>
<gene>
    <name evidence="3" type="ORF">QMQ05_03080</name>
</gene>
<dbReference type="PANTHER" id="PTHR30319">
    <property type="entry name" value="PHENYLACETIC ACID REGULATOR-RELATED TRANSCRIPTIONAL REPRESSOR"/>
    <property type="match status" value="1"/>
</dbReference>
<proteinExistence type="predicted"/>
<dbReference type="InterPro" id="IPR013225">
    <property type="entry name" value="PaaX_C"/>
</dbReference>
<sequence>MVTNTKISAFSLDDFEARTGSATSIIRTITGLYLRHQSASVPRTQVVELATAAGVPATTAQTAISRLIDKQVLDSDSPSTLCVPSPAQAMFERGSRRIFTPRQMSQASQWCLVAYSLPEALRPLRHQIRKHFQQLGGGLVAAGLWIFPEYLHEEVEAVLVALQARAQATIFTVQEPHFPTTAKEAASQWWDLDHLNSLHRQFLEATADLAEDQTQPAEAYRGYVSMIDAWRALPYLDPGLPESMLPDSWSGRQSRDRFLALSQVFKDPAQQFVTSVLGS</sequence>
<reference evidence="3 4" key="1">
    <citation type="submission" date="2023-05" db="EMBL/GenBank/DDBJ databases">
        <title>Glutamicibacter sp. B1, complete genome.</title>
        <authorList>
            <person name="Long Y.H."/>
            <person name="Fang T."/>
            <person name="Li X.Y."/>
        </authorList>
    </citation>
    <scope>NUCLEOTIDE SEQUENCE [LARGE SCALE GENOMIC DNA]</scope>
    <source>
        <strain evidence="3 4">B1</strain>
    </source>
</reference>
<dbReference type="EMBL" id="CP125942">
    <property type="protein sequence ID" value="XAO46532.1"/>
    <property type="molecule type" value="Genomic_DNA"/>
</dbReference>
<evidence type="ECO:0000313" key="3">
    <source>
        <dbReference type="EMBL" id="XAO46532.1"/>
    </source>
</evidence>
<accession>A0AAU6WF63</accession>
<evidence type="ECO:0000313" key="4">
    <source>
        <dbReference type="Proteomes" id="UP001486888"/>
    </source>
</evidence>
<dbReference type="GO" id="GO:0006351">
    <property type="term" value="P:DNA-templated transcription"/>
    <property type="evidence" value="ECO:0007669"/>
    <property type="project" value="InterPro"/>
</dbReference>
<dbReference type="Gene3D" id="1.20.58.1460">
    <property type="match status" value="1"/>
</dbReference>
<name>A0AAU6WF63_9MICC</name>
<protein>
    <submittedName>
        <fullName evidence="3">PaaX family transcriptional regulator C-terminal domain-containing protein</fullName>
    </submittedName>
</protein>
<dbReference type="InterPro" id="IPR036388">
    <property type="entry name" value="WH-like_DNA-bd_sf"/>
</dbReference>
<keyword evidence="4" id="KW-1185">Reference proteome</keyword>
<dbReference type="KEGG" id="gey:QMQ05_03080"/>
<dbReference type="Pfam" id="PF20803">
    <property type="entry name" value="PaaX_M"/>
    <property type="match status" value="1"/>
</dbReference>
<dbReference type="PANTHER" id="PTHR30319:SF1">
    <property type="entry name" value="TRANSCRIPTIONAL REPRESSOR PAAX"/>
    <property type="match status" value="1"/>
</dbReference>
<feature type="domain" description="Transcriptional repressor PaaX-like C-terminal" evidence="1">
    <location>
        <begin position="190"/>
        <end position="274"/>
    </location>
</feature>
<dbReference type="RefSeq" id="WP_345472910.1">
    <property type="nucleotide sequence ID" value="NZ_CP125942.1"/>
</dbReference>
<dbReference type="Gene3D" id="1.10.10.10">
    <property type="entry name" value="Winged helix-like DNA-binding domain superfamily/Winged helix DNA-binding domain"/>
    <property type="match status" value="1"/>
</dbReference>